<organism evidence="1 2">
    <name type="scientific">Candidatus Enterococcus lowellii</name>
    <dbReference type="NCBI Taxonomy" id="2230877"/>
    <lineage>
        <taxon>Bacteria</taxon>
        <taxon>Bacillati</taxon>
        <taxon>Bacillota</taxon>
        <taxon>Bacilli</taxon>
        <taxon>Lactobacillales</taxon>
        <taxon>Enterococcaceae</taxon>
        <taxon>Enterococcus</taxon>
    </lineage>
</organism>
<keyword evidence="2" id="KW-1185">Reference proteome</keyword>
<name>A0ABZ2SPM0_9ENTE</name>
<protein>
    <submittedName>
        <fullName evidence="1">HK97 gp10 family phage protein</fullName>
    </submittedName>
</protein>
<dbReference type="RefSeq" id="WP_207940167.1">
    <property type="nucleotide sequence ID" value="NZ_CP147251.1"/>
</dbReference>
<dbReference type="InterPro" id="IPR010064">
    <property type="entry name" value="HK97-gp10_tail"/>
</dbReference>
<evidence type="ECO:0000313" key="1">
    <source>
        <dbReference type="EMBL" id="WYJ77728.1"/>
    </source>
</evidence>
<dbReference type="NCBIfam" id="TIGR01725">
    <property type="entry name" value="phge_HK97_gp10"/>
    <property type="match status" value="1"/>
</dbReference>
<dbReference type="Proteomes" id="UP000664701">
    <property type="component" value="Chromosome"/>
</dbReference>
<dbReference type="EMBL" id="CP147251">
    <property type="protein sequence ID" value="WYJ77728.1"/>
    <property type="molecule type" value="Genomic_DNA"/>
</dbReference>
<accession>A0ABZ2SPM0</accession>
<evidence type="ECO:0000313" key="2">
    <source>
        <dbReference type="Proteomes" id="UP000664701"/>
    </source>
</evidence>
<reference evidence="1 2" key="1">
    <citation type="submission" date="2024-03" db="EMBL/GenBank/DDBJ databases">
        <title>The Genome Sequence of Enterococcus sp. DIV2402.</title>
        <authorList>
            <consortium name="The Broad Institute Genomics Platform"/>
            <consortium name="The Broad Institute Microbial Omics Core"/>
            <consortium name="The Broad Institute Genomic Center for Infectious Diseases"/>
            <person name="Earl A."/>
            <person name="Manson A."/>
            <person name="Gilmore M."/>
            <person name="Schwartman J."/>
            <person name="Shea T."/>
            <person name="Abouelleil A."/>
            <person name="Cao P."/>
            <person name="Chapman S."/>
            <person name="Cusick C."/>
            <person name="Young S."/>
            <person name="Neafsey D."/>
            <person name="Nusbaum C."/>
            <person name="Birren B."/>
        </authorList>
    </citation>
    <scope>NUCLEOTIDE SEQUENCE [LARGE SCALE GENOMIC DNA]</scope>
    <source>
        <strain evidence="1 2">DIV2402</strain>
    </source>
</reference>
<gene>
    <name evidence="1" type="ORF">DOK78_002366</name>
</gene>
<proteinExistence type="predicted"/>
<sequence>MSVMVDSSSAIKALKKLGSNYKKAEKKAVSEASLFVQSKLEKNTPVYKDSRNEKKAKDEVVKSTTKDGYAEIGYSNEVSWRMHFIEFGTINQRPQGFVQRTQREIENEVVKIMTNAIKEELMK</sequence>